<dbReference type="Proteomes" id="UP000199031">
    <property type="component" value="Unassembled WGS sequence"/>
</dbReference>
<dbReference type="Gene3D" id="1.10.150.130">
    <property type="match status" value="1"/>
</dbReference>
<dbReference type="InterPro" id="IPR050090">
    <property type="entry name" value="Tyrosine_recombinase_XerCD"/>
</dbReference>
<dbReference type="InterPro" id="IPR013762">
    <property type="entry name" value="Integrase-like_cat_sf"/>
</dbReference>
<dbReference type="STRING" id="1465490.SAMN05444277_1027"/>
<dbReference type="GO" id="GO:0006310">
    <property type="term" value="P:DNA recombination"/>
    <property type="evidence" value="ECO:0007669"/>
    <property type="project" value="UniProtKB-KW"/>
</dbReference>
<dbReference type="RefSeq" id="WP_090655325.1">
    <property type="nucleotide sequence ID" value="NZ_FOXQ01000002.1"/>
</dbReference>
<reference evidence="3 4" key="1">
    <citation type="submission" date="2016-10" db="EMBL/GenBank/DDBJ databases">
        <authorList>
            <person name="de Groot N.N."/>
        </authorList>
    </citation>
    <scope>NUCLEOTIDE SEQUENCE [LARGE SCALE GENOMIC DNA]</scope>
    <source>
        <strain evidence="3 4">DSM 28286</strain>
    </source>
</reference>
<dbReference type="AlphaFoldDB" id="A0A1I5T9Z9"/>
<dbReference type="OrthoDB" id="1493636at2"/>
<dbReference type="GO" id="GO:0003677">
    <property type="term" value="F:DNA binding"/>
    <property type="evidence" value="ECO:0007669"/>
    <property type="project" value="UniProtKB-KW"/>
</dbReference>
<dbReference type="InterPro" id="IPR010998">
    <property type="entry name" value="Integrase_recombinase_N"/>
</dbReference>
<dbReference type="PANTHER" id="PTHR30349:SF64">
    <property type="entry name" value="PROPHAGE INTEGRASE INTD-RELATED"/>
    <property type="match status" value="1"/>
</dbReference>
<dbReference type="PANTHER" id="PTHR30349">
    <property type="entry name" value="PHAGE INTEGRASE-RELATED"/>
    <property type="match status" value="1"/>
</dbReference>
<dbReference type="GO" id="GO:0015074">
    <property type="term" value="P:DNA integration"/>
    <property type="evidence" value="ECO:0007669"/>
    <property type="project" value="InterPro"/>
</dbReference>
<name>A0A1I5T9Z9_9BACT</name>
<dbReference type="InterPro" id="IPR011010">
    <property type="entry name" value="DNA_brk_join_enz"/>
</dbReference>
<evidence type="ECO:0000256" key="2">
    <source>
        <dbReference type="ARBA" id="ARBA00023172"/>
    </source>
</evidence>
<evidence type="ECO:0000313" key="3">
    <source>
        <dbReference type="EMBL" id="SFP79798.1"/>
    </source>
</evidence>
<keyword evidence="1" id="KW-0238">DNA-binding</keyword>
<gene>
    <name evidence="3" type="ORF">SAMN05444277_1027</name>
</gene>
<accession>A0A1I5T9Z9</accession>
<proteinExistence type="predicted"/>
<protein>
    <submittedName>
        <fullName evidence="3">Phage integrase family protein</fullName>
    </submittedName>
</protein>
<organism evidence="3 4">
    <name type="scientific">Parafilimonas terrae</name>
    <dbReference type="NCBI Taxonomy" id="1465490"/>
    <lineage>
        <taxon>Bacteria</taxon>
        <taxon>Pseudomonadati</taxon>
        <taxon>Bacteroidota</taxon>
        <taxon>Chitinophagia</taxon>
        <taxon>Chitinophagales</taxon>
        <taxon>Chitinophagaceae</taxon>
        <taxon>Parafilimonas</taxon>
    </lineage>
</organism>
<evidence type="ECO:0000313" key="4">
    <source>
        <dbReference type="Proteomes" id="UP000199031"/>
    </source>
</evidence>
<keyword evidence="2" id="KW-0233">DNA recombination</keyword>
<evidence type="ECO:0000256" key="1">
    <source>
        <dbReference type="ARBA" id="ARBA00023125"/>
    </source>
</evidence>
<dbReference type="EMBL" id="FOXQ01000002">
    <property type="protein sequence ID" value="SFP79798.1"/>
    <property type="molecule type" value="Genomic_DNA"/>
</dbReference>
<dbReference type="Gene3D" id="1.10.443.10">
    <property type="entry name" value="Intergrase catalytic core"/>
    <property type="match status" value="1"/>
</dbReference>
<keyword evidence="4" id="KW-1185">Reference proteome</keyword>
<sequence>MIIKHDFYDLFEKFIKDTHTGKRLKQNGQRVNESTIRNYYNTLRLLKAFELKKKFPLTLYELRGNNKRDFNMAKRYSNLFYTKFCNYLFDDLKVLNNYVGQNIKIIRSFYNWCIYEKGINSGFFHKKFYALHEEPPILTLSIDQLNFLIFNEAFNQQLNPHLQKAKDIFIIGCVTALRISDIKRLRQHHIIRRDGATYLNITSQKTGYESLIKLPGFATAILEKYKCKQKLLLPVPILCRFNLRIKEICALAGWTWPVSKQRKKGSKTIELKPPGNKPYRFCDLVSSHTMRRTCITNMLISGMPEHIVKKISGHTTDSKSFYRYVEIAQKVADNEIDKIHSMLKRSEKNT</sequence>
<dbReference type="SUPFAM" id="SSF56349">
    <property type="entry name" value="DNA breaking-rejoining enzymes"/>
    <property type="match status" value="1"/>
</dbReference>